<evidence type="ECO:0000313" key="1">
    <source>
        <dbReference type="EMBL" id="SPM31572.1"/>
    </source>
</evidence>
<dbReference type="RefSeq" id="WP_077103275.1">
    <property type="nucleotide sequence ID" value="NZ_LT717701.1"/>
</dbReference>
<gene>
    <name evidence="1" type="ORF">MTAB308_5091</name>
</gene>
<accession>A0A2U3NJ76</accession>
<dbReference type="Proteomes" id="UP000241595">
    <property type="component" value="Unassembled WGS sequence"/>
</dbReference>
<name>A0A2U3NJ76_9MYCO</name>
<sequence length="113" mass="12792">MTQDDPPLTLARLAGQYGLKTLDADRAAEKLGLKLRRGAAKVMPWQEEKLRPELARMKAEKDYRSYRAAQDAADDYREHLANKETARLGFTNTEMARQLAPILKRMQDETGSG</sequence>
<dbReference type="OrthoDB" id="9900258at2"/>
<protein>
    <submittedName>
        <fullName evidence="1">Uncharacterized protein</fullName>
    </submittedName>
</protein>
<reference evidence="1 2" key="1">
    <citation type="submission" date="2017-01" db="EMBL/GenBank/DDBJ databases">
        <authorList>
            <consortium name="Urmite Genomes"/>
        </authorList>
    </citation>
    <scope>NUCLEOTIDE SEQUENCE [LARGE SCALE GENOMIC DNA]</scope>
    <source>
        <strain evidence="1 2">AB308</strain>
    </source>
</reference>
<organism evidence="1 2">
    <name type="scientific">Mycobacterium terramassiliense</name>
    <dbReference type="NCBI Taxonomy" id="1841859"/>
    <lineage>
        <taxon>Bacteria</taxon>
        <taxon>Bacillati</taxon>
        <taxon>Actinomycetota</taxon>
        <taxon>Actinomycetes</taxon>
        <taxon>Mycobacteriales</taxon>
        <taxon>Mycobacteriaceae</taxon>
        <taxon>Mycobacterium</taxon>
    </lineage>
</organism>
<keyword evidence="2" id="KW-1185">Reference proteome</keyword>
<dbReference type="EMBL" id="FTRV01000016">
    <property type="protein sequence ID" value="SPM31572.1"/>
    <property type="molecule type" value="Genomic_DNA"/>
</dbReference>
<proteinExistence type="predicted"/>
<dbReference type="AlphaFoldDB" id="A0A2U3NJ76"/>
<evidence type="ECO:0000313" key="2">
    <source>
        <dbReference type="Proteomes" id="UP000241595"/>
    </source>
</evidence>